<feature type="transmembrane region" description="Helical" evidence="1">
    <location>
        <begin position="210"/>
        <end position="231"/>
    </location>
</feature>
<dbReference type="GO" id="GO:0016020">
    <property type="term" value="C:membrane"/>
    <property type="evidence" value="ECO:0007669"/>
    <property type="project" value="InterPro"/>
</dbReference>
<feature type="domain" description="EamA" evidence="2">
    <location>
        <begin position="6"/>
        <end position="141"/>
    </location>
</feature>
<feature type="transmembrane region" description="Helical" evidence="1">
    <location>
        <begin position="73"/>
        <end position="94"/>
    </location>
</feature>
<proteinExistence type="predicted"/>
<dbReference type="Proteomes" id="UP000732298">
    <property type="component" value="Unassembled WGS sequence"/>
</dbReference>
<evidence type="ECO:0000256" key="1">
    <source>
        <dbReference type="SAM" id="Phobius"/>
    </source>
</evidence>
<dbReference type="InterPro" id="IPR037185">
    <property type="entry name" value="EmrE-like"/>
</dbReference>
<sequence>MEARRLAVIVLAFAALAWAVSGISYKYFADAGITFITLFAVTRVFKLIAVYASLRAGKAAKEPIKNWPEALLIILNGIFSTTTPVLFILALNYTTLSNTYFLHYTMPAWVMIFAVSFLGERMSARKAAAIAIMAAGVFMIARPDASQAVNMGAMLAIASAISYTGDVVTARELRDYSYHTVTLYTNVIQVIALVPLMLILGLPSAGTLDIAALAIIGAMLGAASYAYYFALEKIEASAAALVNLLELFFAAALAFFLLGEAPHASDAAGYALILSAILIIVLRKSDIENFERLLHFPKKH</sequence>
<keyword evidence="1" id="KW-0812">Transmembrane</keyword>
<comment type="caution">
    <text evidence="3">The sequence shown here is derived from an EMBL/GenBank/DDBJ whole genome shotgun (WGS) entry which is preliminary data.</text>
</comment>
<accession>A0A8T3YQF5</accession>
<name>A0A8T3YQF5_9ARCH</name>
<gene>
    <name evidence="3" type="ORF">HY544_02690</name>
</gene>
<feature type="transmembrane region" description="Helical" evidence="1">
    <location>
        <begin position="148"/>
        <end position="169"/>
    </location>
</feature>
<keyword evidence="1" id="KW-1133">Transmembrane helix</keyword>
<feature type="transmembrane region" description="Helical" evidence="1">
    <location>
        <begin position="100"/>
        <end position="119"/>
    </location>
</feature>
<dbReference type="Pfam" id="PF00892">
    <property type="entry name" value="EamA"/>
    <property type="match status" value="2"/>
</dbReference>
<evidence type="ECO:0000313" key="3">
    <source>
        <dbReference type="EMBL" id="MBI4210389.1"/>
    </source>
</evidence>
<dbReference type="AlphaFoldDB" id="A0A8T3YQF5"/>
<evidence type="ECO:0000259" key="2">
    <source>
        <dbReference type="Pfam" id="PF00892"/>
    </source>
</evidence>
<feature type="transmembrane region" description="Helical" evidence="1">
    <location>
        <begin position="126"/>
        <end position="142"/>
    </location>
</feature>
<dbReference type="PANTHER" id="PTHR22911">
    <property type="entry name" value="ACYL-MALONYL CONDENSING ENZYME-RELATED"/>
    <property type="match status" value="1"/>
</dbReference>
<feature type="transmembrane region" description="Helical" evidence="1">
    <location>
        <begin position="181"/>
        <end position="204"/>
    </location>
</feature>
<protein>
    <submittedName>
        <fullName evidence="3">DMT family transporter</fullName>
    </submittedName>
</protein>
<feature type="domain" description="EamA" evidence="2">
    <location>
        <begin position="151"/>
        <end position="281"/>
    </location>
</feature>
<keyword evidence="1" id="KW-0472">Membrane</keyword>
<feature type="transmembrane region" description="Helical" evidence="1">
    <location>
        <begin position="264"/>
        <end position="282"/>
    </location>
</feature>
<dbReference type="EMBL" id="JACQPB010000033">
    <property type="protein sequence ID" value="MBI4210389.1"/>
    <property type="molecule type" value="Genomic_DNA"/>
</dbReference>
<dbReference type="Gene3D" id="1.10.3730.20">
    <property type="match status" value="1"/>
</dbReference>
<feature type="transmembrane region" description="Helical" evidence="1">
    <location>
        <begin position="32"/>
        <end position="52"/>
    </location>
</feature>
<evidence type="ECO:0000313" key="4">
    <source>
        <dbReference type="Proteomes" id="UP000732298"/>
    </source>
</evidence>
<organism evidence="3 4">
    <name type="scientific">Candidatus Iainarchaeum sp</name>
    <dbReference type="NCBI Taxonomy" id="3101447"/>
    <lineage>
        <taxon>Archaea</taxon>
        <taxon>Candidatus Iainarchaeota</taxon>
        <taxon>Candidatus Iainarchaeia</taxon>
        <taxon>Candidatus Iainarchaeales</taxon>
        <taxon>Candidatus Iainarchaeaceae</taxon>
        <taxon>Candidatus Iainarchaeum</taxon>
    </lineage>
</organism>
<feature type="transmembrane region" description="Helical" evidence="1">
    <location>
        <begin position="238"/>
        <end position="258"/>
    </location>
</feature>
<dbReference type="SUPFAM" id="SSF103481">
    <property type="entry name" value="Multidrug resistance efflux transporter EmrE"/>
    <property type="match status" value="2"/>
</dbReference>
<reference evidence="3" key="1">
    <citation type="submission" date="2020-07" db="EMBL/GenBank/DDBJ databases">
        <title>Huge and variable diversity of episymbiotic CPR bacteria and DPANN archaea in groundwater ecosystems.</title>
        <authorList>
            <person name="He C.Y."/>
            <person name="Keren R."/>
            <person name="Whittaker M."/>
            <person name="Farag I.F."/>
            <person name="Doudna J."/>
            <person name="Cate J.H.D."/>
            <person name="Banfield J.F."/>
        </authorList>
    </citation>
    <scope>NUCLEOTIDE SEQUENCE</scope>
    <source>
        <strain evidence="3">NC_groundwater_1296_Ag_S-0.2um_52_80</strain>
    </source>
</reference>
<dbReference type="InterPro" id="IPR000620">
    <property type="entry name" value="EamA_dom"/>
</dbReference>